<evidence type="ECO:0000259" key="1">
    <source>
        <dbReference type="PROSITE" id="PS51819"/>
    </source>
</evidence>
<proteinExistence type="predicted"/>
<sequence>MIRWSYAFIDRPMDQFARAAEFWTAATATHLSERRGTGGEFVTLLPSQGDACLKLQGVGDEGGAHLDLNVEDVSATVARARALGATVAAPYGDWAVLRSPGGLPFCVLPYEAGVDRPPVVVTQDGAGSRLDQVCLDIAPAAYDAEVAFWLAPTGWRPQNGSHAEFIALDPPPELPVRILLQRLEAARPASTRLISAHLDLACSDVEAVRDWHERLGARLVARYSDWLVMRDPAGGTYCLTRRDPETGDRSTA</sequence>
<dbReference type="InterPro" id="IPR041581">
    <property type="entry name" value="Glyoxalase_6"/>
</dbReference>
<organism evidence="2 3">
    <name type="scientific">Rugosimonospora acidiphila</name>
    <dbReference type="NCBI Taxonomy" id="556531"/>
    <lineage>
        <taxon>Bacteria</taxon>
        <taxon>Bacillati</taxon>
        <taxon>Actinomycetota</taxon>
        <taxon>Actinomycetes</taxon>
        <taxon>Micromonosporales</taxon>
        <taxon>Micromonosporaceae</taxon>
        <taxon>Rugosimonospora</taxon>
    </lineage>
</organism>
<dbReference type="InterPro" id="IPR037523">
    <property type="entry name" value="VOC_core"/>
</dbReference>
<evidence type="ECO:0000313" key="2">
    <source>
        <dbReference type="EMBL" id="GAA5195966.1"/>
    </source>
</evidence>
<dbReference type="Gene3D" id="3.10.180.10">
    <property type="entry name" value="2,3-Dihydroxybiphenyl 1,2-Dioxygenase, domain 1"/>
    <property type="match status" value="2"/>
</dbReference>
<dbReference type="PANTHER" id="PTHR35908:SF1">
    <property type="entry name" value="CONSERVED PROTEIN"/>
    <property type="match status" value="1"/>
</dbReference>
<dbReference type="EMBL" id="BAABJQ010000025">
    <property type="protein sequence ID" value="GAA5195966.1"/>
    <property type="molecule type" value="Genomic_DNA"/>
</dbReference>
<feature type="domain" description="VOC" evidence="1">
    <location>
        <begin position="5"/>
        <end position="124"/>
    </location>
</feature>
<keyword evidence="3" id="KW-1185">Reference proteome</keyword>
<reference evidence="3" key="1">
    <citation type="journal article" date="2019" name="Int. J. Syst. Evol. Microbiol.">
        <title>The Global Catalogue of Microorganisms (GCM) 10K type strain sequencing project: providing services to taxonomists for standard genome sequencing and annotation.</title>
        <authorList>
            <consortium name="The Broad Institute Genomics Platform"/>
            <consortium name="The Broad Institute Genome Sequencing Center for Infectious Disease"/>
            <person name="Wu L."/>
            <person name="Ma J."/>
        </authorList>
    </citation>
    <scope>NUCLEOTIDE SEQUENCE [LARGE SCALE GENOMIC DNA]</scope>
    <source>
        <strain evidence="3">JCM 18304</strain>
    </source>
</reference>
<dbReference type="Pfam" id="PF18029">
    <property type="entry name" value="Glyoxalase_6"/>
    <property type="match status" value="2"/>
</dbReference>
<dbReference type="InterPro" id="IPR029068">
    <property type="entry name" value="Glyas_Bleomycin-R_OHBP_Dase"/>
</dbReference>
<dbReference type="Proteomes" id="UP001501570">
    <property type="component" value="Unassembled WGS sequence"/>
</dbReference>
<dbReference type="PANTHER" id="PTHR35908">
    <property type="entry name" value="HYPOTHETICAL FUSION PROTEIN"/>
    <property type="match status" value="1"/>
</dbReference>
<name>A0ABP9SJ50_9ACTN</name>
<dbReference type="RefSeq" id="WP_345635917.1">
    <property type="nucleotide sequence ID" value="NZ_BAABJQ010000025.1"/>
</dbReference>
<dbReference type="PROSITE" id="PS51819">
    <property type="entry name" value="VOC"/>
    <property type="match status" value="1"/>
</dbReference>
<comment type="caution">
    <text evidence="2">The sequence shown here is derived from an EMBL/GenBank/DDBJ whole genome shotgun (WGS) entry which is preliminary data.</text>
</comment>
<protein>
    <recommendedName>
        <fullName evidence="1">VOC domain-containing protein</fullName>
    </recommendedName>
</protein>
<gene>
    <name evidence="2" type="ORF">GCM10023322_63840</name>
</gene>
<accession>A0ABP9SJ50</accession>
<evidence type="ECO:0000313" key="3">
    <source>
        <dbReference type="Proteomes" id="UP001501570"/>
    </source>
</evidence>
<dbReference type="SUPFAM" id="SSF54593">
    <property type="entry name" value="Glyoxalase/Bleomycin resistance protein/Dihydroxybiphenyl dioxygenase"/>
    <property type="match status" value="2"/>
</dbReference>